<dbReference type="InterPro" id="IPR052580">
    <property type="entry name" value="Lipid_Hydrolase"/>
</dbReference>
<evidence type="ECO:0000313" key="6">
    <source>
        <dbReference type="Proteomes" id="UP000594342"/>
    </source>
</evidence>
<protein>
    <recommendedName>
        <fullName evidence="4">PNPLA domain-containing protein</fullName>
    </recommendedName>
</protein>
<dbReference type="Gene3D" id="3.40.1090.10">
    <property type="entry name" value="Cytosolic phospholipase A2 catalytic domain"/>
    <property type="match status" value="2"/>
</dbReference>
<dbReference type="EMBL" id="UPSH01000001">
    <property type="protein sequence ID" value="VBB18081.1"/>
    <property type="molecule type" value="Genomic_DNA"/>
</dbReference>
<feature type="short sequence motif" description="GXSXG" evidence="2">
    <location>
        <begin position="73"/>
        <end position="77"/>
    </location>
</feature>
<dbReference type="InterPro" id="IPR002641">
    <property type="entry name" value="PNPLA_dom"/>
</dbReference>
<dbReference type="InterPro" id="IPR016035">
    <property type="entry name" value="Acyl_Trfase/lysoPLipase"/>
</dbReference>
<dbReference type="GO" id="GO:0016042">
    <property type="term" value="P:lipid catabolic process"/>
    <property type="evidence" value="ECO:0007669"/>
    <property type="project" value="UniProtKB-UniRule"/>
</dbReference>
<feature type="region of interest" description="Disordered" evidence="3">
    <location>
        <begin position="493"/>
        <end position="535"/>
    </location>
</feature>
<dbReference type="Pfam" id="PF01734">
    <property type="entry name" value="Patatin"/>
    <property type="match status" value="1"/>
</dbReference>
<dbReference type="Proteomes" id="UP000594342">
    <property type="component" value="Unassembled WGS sequence"/>
</dbReference>
<dbReference type="PANTHER" id="PTHR46394:SF1">
    <property type="entry name" value="PNPLA DOMAIN-CONTAINING PROTEIN"/>
    <property type="match status" value="1"/>
</dbReference>
<keyword evidence="2" id="KW-0442">Lipid degradation</keyword>
<evidence type="ECO:0000259" key="4">
    <source>
        <dbReference type="PROSITE" id="PS51635"/>
    </source>
</evidence>
<feature type="compositionally biased region" description="Polar residues" evidence="3">
    <location>
        <begin position="493"/>
        <end position="508"/>
    </location>
</feature>
<gene>
    <name evidence="5" type="ORF">YASMINEVIRUS_544</name>
</gene>
<evidence type="ECO:0000256" key="1">
    <source>
        <dbReference type="ARBA" id="ARBA00023098"/>
    </source>
</evidence>
<reference evidence="5 6" key="1">
    <citation type="submission" date="2018-10" db="EMBL/GenBank/DDBJ databases">
        <authorList>
            <consortium name="IHU Genomes"/>
        </authorList>
    </citation>
    <scope>NUCLEOTIDE SEQUENCE [LARGE SCALE GENOMIC DNA]</scope>
    <source>
        <strain evidence="5 6">A1</strain>
    </source>
</reference>
<sequence>MSDKQQTDKNYNSVGITSGTKSDTSTKTVEGPCDTGIKNVVVGGGGVWIYAYAGAIDDMFSDDDIQNLKNLIGSSAGAIVAMLLSCGVDKKYIRDTINSFDLNIVQDHSRFNLVNAYRIIKYFGYNKGDAILNWIGDVLEELTGNRDITFAEHYAKYKKNLIVTGCNVSRNTFRYFNRLNDSEMKVAEAVRISMSIPFFFRPFEYGGDLYIDGGTTLNYPFAFTTTDLFKLLNNYDPEIVGPTDSTKRVNLDVATRNIYDMTIDTDSSDPVYQAFILNRTVGVKTFSKRSLNYIRQGRTAEPDRNFNIVSYIESIVSMGIDAILREYVDDNMWARTIRIDSSAYGFADFNLSKEDGRKMFLIGKNSARSFRGLPPVPLNDPPALVRQRATVKEDCVITANDFVNSNTKVSLPKIVRTSDTSVRSLYAPSLSSVIEEPSYFSYSKSKQYDPSDIISTDTSTNPYTNTTSNTTNTTESQALYAYSTALMMQDMTQNSSNDFNHNNESNYDSGLDVGTGDSSAGNSGGDCDGGGGGDC</sequence>
<feature type="domain" description="PNPLA" evidence="4">
    <location>
        <begin position="40"/>
        <end position="225"/>
    </location>
</feature>
<proteinExistence type="predicted"/>
<keyword evidence="6" id="KW-1185">Reference proteome</keyword>
<feature type="compositionally biased region" description="Gly residues" evidence="3">
    <location>
        <begin position="522"/>
        <end position="535"/>
    </location>
</feature>
<accession>A0A5K0U958</accession>
<dbReference type="PANTHER" id="PTHR46394">
    <property type="entry name" value="ANNEXIN"/>
    <property type="match status" value="1"/>
</dbReference>
<name>A0A5K0U958_9VIRU</name>
<evidence type="ECO:0000256" key="2">
    <source>
        <dbReference type="PROSITE-ProRule" id="PRU01161"/>
    </source>
</evidence>
<evidence type="ECO:0000313" key="5">
    <source>
        <dbReference type="EMBL" id="VBB18081.1"/>
    </source>
</evidence>
<comment type="caution">
    <text evidence="5">The sequence shown here is derived from an EMBL/GenBank/DDBJ whole genome shotgun (WGS) entry which is preliminary data.</text>
</comment>
<evidence type="ECO:0000256" key="3">
    <source>
        <dbReference type="SAM" id="MobiDB-lite"/>
    </source>
</evidence>
<keyword evidence="1 2" id="KW-0443">Lipid metabolism</keyword>
<keyword evidence="2" id="KW-0378">Hydrolase</keyword>
<feature type="region of interest" description="Disordered" evidence="3">
    <location>
        <begin position="1"/>
        <end position="30"/>
    </location>
</feature>
<dbReference type="SUPFAM" id="SSF52151">
    <property type="entry name" value="FabD/lysophospholipase-like"/>
    <property type="match status" value="1"/>
</dbReference>
<dbReference type="GO" id="GO:0016787">
    <property type="term" value="F:hydrolase activity"/>
    <property type="evidence" value="ECO:0007669"/>
    <property type="project" value="UniProtKB-UniRule"/>
</dbReference>
<dbReference type="PROSITE" id="PS51635">
    <property type="entry name" value="PNPLA"/>
    <property type="match status" value="1"/>
</dbReference>
<feature type="active site" description="Nucleophile" evidence="2">
    <location>
        <position position="75"/>
    </location>
</feature>
<feature type="short sequence motif" description="DGA/G" evidence="2">
    <location>
        <begin position="212"/>
        <end position="214"/>
    </location>
</feature>
<organism evidence="5 6">
    <name type="scientific">Yasminevirus sp. GU-2018</name>
    <dbReference type="NCBI Taxonomy" id="2420051"/>
    <lineage>
        <taxon>Viruses</taxon>
        <taxon>Varidnaviria</taxon>
        <taxon>Bamfordvirae</taxon>
        <taxon>Nucleocytoviricota</taxon>
        <taxon>Megaviricetes</taxon>
        <taxon>Imitervirales</taxon>
        <taxon>Mimiviridae</taxon>
        <taxon>Klosneuvirinae</taxon>
        <taxon>Yasminevirus</taxon>
        <taxon>Yasminevirus saudimassiliense</taxon>
    </lineage>
</organism>
<feature type="active site" description="Proton acceptor" evidence="2">
    <location>
        <position position="212"/>
    </location>
</feature>
<comment type="caution">
    <text evidence="2">Lacks conserved residue(s) required for the propagation of feature annotation.</text>
</comment>
<feature type="compositionally biased region" description="Low complexity" evidence="3">
    <location>
        <begin position="17"/>
        <end position="28"/>
    </location>
</feature>